<feature type="transmembrane region" description="Helical" evidence="21">
    <location>
        <begin position="65"/>
        <end position="90"/>
    </location>
</feature>
<name>A0A1A9V4E8_GLOAU</name>
<reference evidence="22" key="1">
    <citation type="submission" date="2020-05" db="UniProtKB">
        <authorList>
            <consortium name="EnsemblMetazoa"/>
        </authorList>
    </citation>
    <scope>IDENTIFICATION</scope>
    <source>
        <strain evidence="22">TTRI</strain>
    </source>
</reference>
<keyword evidence="7" id="KW-0254">Endocytosis</keyword>
<dbReference type="InterPro" id="IPR019365">
    <property type="entry name" value="TVP18/Ca-channel_flower"/>
</dbReference>
<evidence type="ECO:0000256" key="12">
    <source>
        <dbReference type="ARBA" id="ARBA00022989"/>
    </source>
</evidence>
<evidence type="ECO:0000256" key="2">
    <source>
        <dbReference type="ARBA" id="ARBA00004644"/>
    </source>
</evidence>
<dbReference type="AlphaFoldDB" id="A0A1A9V4E8"/>
<keyword evidence="15 21" id="KW-0472">Membrane</keyword>
<keyword evidence="12 21" id="KW-1133">Transmembrane helix</keyword>
<keyword evidence="13" id="KW-0770">Synapse</keyword>
<evidence type="ECO:0000256" key="20">
    <source>
        <dbReference type="ARBA" id="ARBA00046506"/>
    </source>
</evidence>
<evidence type="ECO:0000256" key="6">
    <source>
        <dbReference type="ARBA" id="ARBA00022568"/>
    </source>
</evidence>
<keyword evidence="14" id="KW-0406">Ion transport</keyword>
<evidence type="ECO:0000256" key="9">
    <source>
        <dbReference type="ARBA" id="ARBA00022692"/>
    </source>
</evidence>
<dbReference type="PANTHER" id="PTHR13314:SF2">
    <property type="entry name" value="CALCIUM CHANNEL FLOWER HOMOLOG"/>
    <property type="match status" value="1"/>
</dbReference>
<evidence type="ECO:0000256" key="5">
    <source>
        <dbReference type="ARBA" id="ARBA00022448"/>
    </source>
</evidence>
<comment type="subunit">
    <text evidence="20">Homomultimer. Associates with the dally/ magu complex.</text>
</comment>
<evidence type="ECO:0000313" key="23">
    <source>
        <dbReference type="Proteomes" id="UP000078200"/>
    </source>
</evidence>
<evidence type="ECO:0000256" key="7">
    <source>
        <dbReference type="ARBA" id="ARBA00022583"/>
    </source>
</evidence>
<dbReference type="EnsemblMetazoa" id="GAUT025454-RA">
    <property type="protein sequence ID" value="GAUT025454-PA"/>
    <property type="gene ID" value="GAUT025454"/>
</dbReference>
<dbReference type="SMART" id="SM01077">
    <property type="entry name" value="Cg6151-P"/>
    <property type="match status" value="1"/>
</dbReference>
<keyword evidence="10" id="KW-0967">Endosome</keyword>
<dbReference type="GO" id="GO:0005262">
    <property type="term" value="F:calcium channel activity"/>
    <property type="evidence" value="ECO:0007669"/>
    <property type="project" value="UniProtKB-KW"/>
</dbReference>
<organism evidence="22 23">
    <name type="scientific">Glossina austeni</name>
    <name type="common">Savannah tsetse fly</name>
    <dbReference type="NCBI Taxonomy" id="7395"/>
    <lineage>
        <taxon>Eukaryota</taxon>
        <taxon>Metazoa</taxon>
        <taxon>Ecdysozoa</taxon>
        <taxon>Arthropoda</taxon>
        <taxon>Hexapoda</taxon>
        <taxon>Insecta</taxon>
        <taxon>Pterygota</taxon>
        <taxon>Neoptera</taxon>
        <taxon>Endopterygota</taxon>
        <taxon>Diptera</taxon>
        <taxon>Brachycera</taxon>
        <taxon>Muscomorpha</taxon>
        <taxon>Hippoboscoidea</taxon>
        <taxon>Glossinidae</taxon>
        <taxon>Glossina</taxon>
    </lineage>
</organism>
<evidence type="ECO:0000313" key="22">
    <source>
        <dbReference type="EnsemblMetazoa" id="GAUT025454-PA"/>
    </source>
</evidence>
<accession>A0A1A9V4E8</accession>
<dbReference type="GO" id="GO:0042734">
    <property type="term" value="C:presynaptic membrane"/>
    <property type="evidence" value="ECO:0007669"/>
    <property type="project" value="UniProtKB-SubCell"/>
</dbReference>
<evidence type="ECO:0000256" key="19">
    <source>
        <dbReference type="ARBA" id="ARBA00034111"/>
    </source>
</evidence>
<evidence type="ECO:0000256" key="13">
    <source>
        <dbReference type="ARBA" id="ARBA00023018"/>
    </source>
</evidence>
<evidence type="ECO:0000256" key="14">
    <source>
        <dbReference type="ARBA" id="ARBA00023065"/>
    </source>
</evidence>
<keyword evidence="6" id="KW-0109">Calcium transport</keyword>
<evidence type="ECO:0000256" key="15">
    <source>
        <dbReference type="ARBA" id="ARBA00023136"/>
    </source>
</evidence>
<comment type="similarity">
    <text evidence="3">Belongs to the calcium channel flower family.</text>
</comment>
<dbReference type="GO" id="GO:0005768">
    <property type="term" value="C:endosome"/>
    <property type="evidence" value="ECO:0007669"/>
    <property type="project" value="UniProtKB-SubCell"/>
</dbReference>
<keyword evidence="16" id="KW-0966">Cell projection</keyword>
<feature type="transmembrane region" description="Helical" evidence="21">
    <location>
        <begin position="102"/>
        <end position="119"/>
    </location>
</feature>
<keyword evidence="23" id="KW-1185">Reference proteome</keyword>
<keyword evidence="11" id="KW-0106">Calcium</keyword>
<keyword evidence="17" id="KW-0407">Ion channel</keyword>
<evidence type="ECO:0000256" key="3">
    <source>
        <dbReference type="ARBA" id="ARBA00010023"/>
    </source>
</evidence>
<comment type="subcellular location">
    <subcellularLocation>
        <location evidence="2">Cytoplasmic vesicle</location>
        <location evidence="2">Secretory vesicle</location>
        <location evidence="2">Synaptic vesicle membrane</location>
        <topology evidence="2">Multi-pass membrane protein</topology>
    </subcellularLocation>
    <subcellularLocation>
        <location evidence="1">Endosome</location>
    </subcellularLocation>
    <subcellularLocation>
        <location evidence="19">Presynaptic cell membrane</location>
    </subcellularLocation>
</comment>
<evidence type="ECO:0000256" key="1">
    <source>
        <dbReference type="ARBA" id="ARBA00004177"/>
    </source>
</evidence>
<dbReference type="VEuPathDB" id="VectorBase:GAUT025454"/>
<evidence type="ECO:0000256" key="11">
    <source>
        <dbReference type="ARBA" id="ARBA00022837"/>
    </source>
</evidence>
<proteinExistence type="inferred from homology"/>
<evidence type="ECO:0000256" key="10">
    <source>
        <dbReference type="ARBA" id="ARBA00022753"/>
    </source>
</evidence>
<protein>
    <recommendedName>
        <fullName evidence="4">Calcium channel flower</fullName>
    </recommendedName>
</protein>
<keyword evidence="18" id="KW-0968">Cytoplasmic vesicle</keyword>
<feature type="transmembrane region" description="Helical" evidence="21">
    <location>
        <begin position="34"/>
        <end position="59"/>
    </location>
</feature>
<dbReference type="GO" id="GO:0030672">
    <property type="term" value="C:synaptic vesicle membrane"/>
    <property type="evidence" value="ECO:0007669"/>
    <property type="project" value="UniProtKB-SubCell"/>
</dbReference>
<evidence type="ECO:0000256" key="8">
    <source>
        <dbReference type="ARBA" id="ARBA00022673"/>
    </source>
</evidence>
<keyword evidence="8" id="KW-0107">Calcium channel</keyword>
<keyword evidence="5" id="KW-0813">Transport</keyword>
<dbReference type="GO" id="GO:0006897">
    <property type="term" value="P:endocytosis"/>
    <property type="evidence" value="ECO:0007669"/>
    <property type="project" value="UniProtKB-KW"/>
</dbReference>
<evidence type="ECO:0000256" key="21">
    <source>
        <dbReference type="SAM" id="Phobius"/>
    </source>
</evidence>
<evidence type="ECO:0000256" key="18">
    <source>
        <dbReference type="ARBA" id="ARBA00023329"/>
    </source>
</evidence>
<dbReference type="Proteomes" id="UP000078200">
    <property type="component" value="Unassembled WGS sequence"/>
</dbReference>
<evidence type="ECO:0000256" key="4">
    <source>
        <dbReference type="ARBA" id="ARBA00016120"/>
    </source>
</evidence>
<evidence type="ECO:0000256" key="16">
    <source>
        <dbReference type="ARBA" id="ARBA00023273"/>
    </source>
</evidence>
<dbReference type="Pfam" id="PF10233">
    <property type="entry name" value="Cg6151-P"/>
    <property type="match status" value="1"/>
</dbReference>
<keyword evidence="9 21" id="KW-0812">Transmembrane</keyword>
<sequence length="201" mass="21501">MSFTEKLTSLMSRPNQQPGPLDEQPIYIKYGVRFLGIVGAFFCILFGLFNALAVITFNVSCLIGGILQVLIGFIVMALEAPCCFFCIDHVNNLAGWTDARPLWNRAAFYCVLALLPVFLCFGLGSLFPCALVFGTGVLYGMMGLGKKASIDEMRQAAVNSGITGVTVAPNMTTTTTSDRAGIINNAQPFSFTGAVGTDSNV</sequence>
<evidence type="ECO:0000256" key="17">
    <source>
        <dbReference type="ARBA" id="ARBA00023303"/>
    </source>
</evidence>
<dbReference type="PANTHER" id="PTHR13314">
    <property type="entry name" value="CALCIUM CHANNEL FLOWER HOMOLOG"/>
    <property type="match status" value="1"/>
</dbReference>